<feature type="compositionally biased region" description="Low complexity" evidence="1">
    <location>
        <begin position="103"/>
        <end position="138"/>
    </location>
</feature>
<evidence type="ECO:0000256" key="1">
    <source>
        <dbReference type="SAM" id="MobiDB-lite"/>
    </source>
</evidence>
<name>A0ABP0DD08_9PEZI</name>
<gene>
    <name evidence="3" type="ORF">SEPCBS119000_001170</name>
</gene>
<comment type="caution">
    <text evidence="3">The sequence shown here is derived from an EMBL/GenBank/DDBJ whole genome shotgun (WGS) entry which is preliminary data.</text>
</comment>
<sequence>MRSTYFVLALGMAATTVHAQDYGLTTTSPYHDYPTVASSVSSSVGPMTSSSYGLSFRPYPTVFSSSSMESESALPVSSSSMTSSVTLQPTSLTHFLPSVSTTSSSSAASSTEMVTPSSQSTQESSASSSTSAESTHSAGLSTSATDFTTKTMTRTKITCAHPSYTWNTNATYGSTSLTSPGSSTFVASSTLVTDSPTTAGTPYGGLDGYSSGKATPSAGPVLSGQPSAMEHRSALAAFLMALAFGVAFVL</sequence>
<feature type="region of interest" description="Disordered" evidence="1">
    <location>
        <begin position="103"/>
        <end position="143"/>
    </location>
</feature>
<evidence type="ECO:0000313" key="4">
    <source>
        <dbReference type="Proteomes" id="UP001642502"/>
    </source>
</evidence>
<organism evidence="3 4">
    <name type="scientific">Sporothrix epigloea</name>
    <dbReference type="NCBI Taxonomy" id="1892477"/>
    <lineage>
        <taxon>Eukaryota</taxon>
        <taxon>Fungi</taxon>
        <taxon>Dikarya</taxon>
        <taxon>Ascomycota</taxon>
        <taxon>Pezizomycotina</taxon>
        <taxon>Sordariomycetes</taxon>
        <taxon>Sordariomycetidae</taxon>
        <taxon>Ophiostomatales</taxon>
        <taxon>Ophiostomataceae</taxon>
        <taxon>Sporothrix</taxon>
    </lineage>
</organism>
<feature type="signal peptide" evidence="2">
    <location>
        <begin position="1"/>
        <end position="19"/>
    </location>
</feature>
<proteinExistence type="predicted"/>
<feature type="chain" id="PRO_5045634120" evidence="2">
    <location>
        <begin position="20"/>
        <end position="250"/>
    </location>
</feature>
<keyword evidence="4" id="KW-1185">Reference proteome</keyword>
<evidence type="ECO:0000313" key="3">
    <source>
        <dbReference type="EMBL" id="CAK7264781.1"/>
    </source>
</evidence>
<dbReference type="Proteomes" id="UP001642502">
    <property type="component" value="Unassembled WGS sequence"/>
</dbReference>
<evidence type="ECO:0000256" key="2">
    <source>
        <dbReference type="SAM" id="SignalP"/>
    </source>
</evidence>
<reference evidence="3 4" key="1">
    <citation type="submission" date="2024-01" db="EMBL/GenBank/DDBJ databases">
        <authorList>
            <person name="Allen C."/>
            <person name="Tagirdzhanova G."/>
        </authorList>
    </citation>
    <scope>NUCLEOTIDE SEQUENCE [LARGE SCALE GENOMIC DNA]</scope>
    <source>
        <strain evidence="3 4">CBS 119000</strain>
    </source>
</reference>
<dbReference type="EMBL" id="CAWUON010000008">
    <property type="protein sequence ID" value="CAK7264781.1"/>
    <property type="molecule type" value="Genomic_DNA"/>
</dbReference>
<accession>A0ABP0DD08</accession>
<protein>
    <submittedName>
        <fullName evidence="3">Uncharacterized protein</fullName>
    </submittedName>
</protein>
<keyword evidence="2" id="KW-0732">Signal</keyword>